<dbReference type="Gene3D" id="3.40.50.1820">
    <property type="entry name" value="alpha/beta hydrolase"/>
    <property type="match status" value="1"/>
</dbReference>
<dbReference type="RefSeq" id="WP_158032422.1">
    <property type="nucleotide sequence ID" value="NZ_ML708610.1"/>
</dbReference>
<evidence type="ECO:0000313" key="3">
    <source>
        <dbReference type="EMBL" id="KAA9395615.1"/>
    </source>
</evidence>
<evidence type="ECO:0000313" key="4">
    <source>
        <dbReference type="Proteomes" id="UP000325957"/>
    </source>
</evidence>
<protein>
    <submittedName>
        <fullName evidence="3">Alpha/beta hydrolase</fullName>
    </submittedName>
</protein>
<organism evidence="3 4">
    <name type="scientific">Kocuria coralli</name>
    <dbReference type="NCBI Taxonomy" id="1461025"/>
    <lineage>
        <taxon>Bacteria</taxon>
        <taxon>Bacillati</taxon>
        <taxon>Actinomycetota</taxon>
        <taxon>Actinomycetes</taxon>
        <taxon>Micrococcales</taxon>
        <taxon>Micrococcaceae</taxon>
        <taxon>Kocuria</taxon>
    </lineage>
</organism>
<dbReference type="Proteomes" id="UP000325957">
    <property type="component" value="Unassembled WGS sequence"/>
</dbReference>
<dbReference type="SUPFAM" id="SSF53474">
    <property type="entry name" value="alpha/beta-Hydrolases"/>
    <property type="match status" value="1"/>
</dbReference>
<dbReference type="Pfam" id="PF00561">
    <property type="entry name" value="Abhydrolase_1"/>
    <property type="match status" value="1"/>
</dbReference>
<evidence type="ECO:0000256" key="1">
    <source>
        <dbReference type="ARBA" id="ARBA00022801"/>
    </source>
</evidence>
<dbReference type="PANTHER" id="PTHR43329">
    <property type="entry name" value="EPOXIDE HYDROLASE"/>
    <property type="match status" value="1"/>
</dbReference>
<dbReference type="InterPro" id="IPR000073">
    <property type="entry name" value="AB_hydrolase_1"/>
</dbReference>
<dbReference type="PRINTS" id="PR00412">
    <property type="entry name" value="EPOXHYDRLASE"/>
</dbReference>
<reference evidence="3 4" key="1">
    <citation type="submission" date="2019-05" db="EMBL/GenBank/DDBJ databases">
        <title>Kocuria coralli sp. nov., a novel actinobacterium isolated from coral reef seawater.</title>
        <authorList>
            <person name="Li J."/>
        </authorList>
    </citation>
    <scope>NUCLEOTIDE SEQUENCE [LARGE SCALE GENOMIC DNA]</scope>
    <source>
        <strain evidence="3 4">SCSIO 13007</strain>
    </source>
</reference>
<dbReference type="InterPro" id="IPR000639">
    <property type="entry name" value="Epox_hydrolase-like"/>
</dbReference>
<feature type="domain" description="AB hydrolase-1" evidence="2">
    <location>
        <begin position="31"/>
        <end position="279"/>
    </location>
</feature>
<gene>
    <name evidence="3" type="ORF">FCK90_00905</name>
</gene>
<dbReference type="GO" id="GO:0016787">
    <property type="term" value="F:hydrolase activity"/>
    <property type="evidence" value="ECO:0007669"/>
    <property type="project" value="UniProtKB-KW"/>
</dbReference>
<dbReference type="AlphaFoldDB" id="A0A5J5L339"/>
<dbReference type="InterPro" id="IPR029058">
    <property type="entry name" value="AB_hydrolase_fold"/>
</dbReference>
<dbReference type="PRINTS" id="PR00111">
    <property type="entry name" value="ABHYDROLASE"/>
</dbReference>
<proteinExistence type="predicted"/>
<keyword evidence="4" id="KW-1185">Reference proteome</keyword>
<dbReference type="OrthoDB" id="2987348at2"/>
<sequence>MTDFTIPEFTYDRIQGANGVALNVAHAGVGPAVVLLHGFPETHLMWNAVARDLSRDYTVIAPDLRGYGDSDKPDADSIDVYSKRTMAADVVAVASRLGHGRFAVIGHGRGALVAVRAGLDHPDRVSHVGILDVLPTLDTWDVLRGVDAKVAWHLYLMAQPKGLPEKMIAAVAEEFFASFLDAWDPAGTTFSPELRDHYIMASVAAVPAIVADYRATASVDLDMDRTDRDAGRALTMPVAAISQDWGSQLGFDPTQIWGAWAPDFTYEPIDAGHFMAEERPDAIAQFARKLLAR</sequence>
<keyword evidence="1 3" id="KW-0378">Hydrolase</keyword>
<dbReference type="EMBL" id="SZWF01000001">
    <property type="protein sequence ID" value="KAA9395615.1"/>
    <property type="molecule type" value="Genomic_DNA"/>
</dbReference>
<comment type="caution">
    <text evidence="3">The sequence shown here is derived from an EMBL/GenBank/DDBJ whole genome shotgun (WGS) entry which is preliminary data.</text>
</comment>
<accession>A0A5J5L339</accession>
<name>A0A5J5L339_9MICC</name>
<evidence type="ECO:0000259" key="2">
    <source>
        <dbReference type="Pfam" id="PF00561"/>
    </source>
</evidence>